<feature type="compositionally biased region" description="Basic and acidic residues" evidence="1">
    <location>
        <begin position="224"/>
        <end position="237"/>
    </location>
</feature>
<protein>
    <recommendedName>
        <fullName evidence="4">Stc1 domain-containing protein</fullName>
    </recommendedName>
</protein>
<dbReference type="Proteomes" id="UP000054558">
    <property type="component" value="Unassembled WGS sequence"/>
</dbReference>
<gene>
    <name evidence="2" type="ORF">KFL_001700160</name>
</gene>
<name>A0A1Y1I459_KLENI</name>
<accession>A0A1Y1I459</accession>
<dbReference type="EMBL" id="DF237119">
    <property type="protein sequence ID" value="GAQ83961.1"/>
    <property type="molecule type" value="Genomic_DNA"/>
</dbReference>
<dbReference type="AlphaFoldDB" id="A0A1Y1I459"/>
<proteinExistence type="predicted"/>
<evidence type="ECO:0000313" key="3">
    <source>
        <dbReference type="Proteomes" id="UP000054558"/>
    </source>
</evidence>
<sequence length="247" mass="28307">MVQREHDDNDTITVSSTEHEKRCGMCLKVRRLREFQPQRSSPDGVHYWCRGCAAQLSRARRGLAAGVVAGQAHCPCCGEVKDRALFGLESRQRSGLQKICRACVAEDYQTRPNVTGRSERKWPVWAQERRPMVITLRRKEGLWVPTEKVCLTCGELKSAGEYFSDPTKMDGLRQYCKPCWCRKHSVHPSRRVKRPKHPEAPVIPSVMMDEVRAAFRWLVGDEQKMPDAARRETERQKSLQSTSRGAE</sequence>
<feature type="region of interest" description="Disordered" evidence="1">
    <location>
        <begin position="224"/>
        <end position="247"/>
    </location>
</feature>
<evidence type="ECO:0000256" key="1">
    <source>
        <dbReference type="SAM" id="MobiDB-lite"/>
    </source>
</evidence>
<keyword evidence="3" id="KW-1185">Reference proteome</keyword>
<organism evidence="2 3">
    <name type="scientific">Klebsormidium nitens</name>
    <name type="common">Green alga</name>
    <name type="synonym">Ulothrix nitens</name>
    <dbReference type="NCBI Taxonomy" id="105231"/>
    <lineage>
        <taxon>Eukaryota</taxon>
        <taxon>Viridiplantae</taxon>
        <taxon>Streptophyta</taxon>
        <taxon>Klebsormidiophyceae</taxon>
        <taxon>Klebsormidiales</taxon>
        <taxon>Klebsormidiaceae</taxon>
        <taxon>Klebsormidium</taxon>
    </lineage>
</organism>
<evidence type="ECO:0000313" key="2">
    <source>
        <dbReference type="EMBL" id="GAQ83961.1"/>
    </source>
</evidence>
<feature type="compositionally biased region" description="Polar residues" evidence="1">
    <location>
        <begin position="238"/>
        <end position="247"/>
    </location>
</feature>
<evidence type="ECO:0008006" key="4">
    <source>
        <dbReference type="Google" id="ProtNLM"/>
    </source>
</evidence>
<reference evidence="2 3" key="1">
    <citation type="journal article" date="2014" name="Nat. Commun.">
        <title>Klebsormidium flaccidum genome reveals primary factors for plant terrestrial adaptation.</title>
        <authorList>
            <person name="Hori K."/>
            <person name="Maruyama F."/>
            <person name="Fujisawa T."/>
            <person name="Togashi T."/>
            <person name="Yamamoto N."/>
            <person name="Seo M."/>
            <person name="Sato S."/>
            <person name="Yamada T."/>
            <person name="Mori H."/>
            <person name="Tajima N."/>
            <person name="Moriyama T."/>
            <person name="Ikeuchi M."/>
            <person name="Watanabe M."/>
            <person name="Wada H."/>
            <person name="Kobayashi K."/>
            <person name="Saito M."/>
            <person name="Masuda T."/>
            <person name="Sasaki-Sekimoto Y."/>
            <person name="Mashiguchi K."/>
            <person name="Awai K."/>
            <person name="Shimojima M."/>
            <person name="Masuda S."/>
            <person name="Iwai M."/>
            <person name="Nobusawa T."/>
            <person name="Narise T."/>
            <person name="Kondo S."/>
            <person name="Saito H."/>
            <person name="Sato R."/>
            <person name="Murakawa M."/>
            <person name="Ihara Y."/>
            <person name="Oshima-Yamada Y."/>
            <person name="Ohtaka K."/>
            <person name="Satoh M."/>
            <person name="Sonobe K."/>
            <person name="Ishii M."/>
            <person name="Ohtani R."/>
            <person name="Kanamori-Sato M."/>
            <person name="Honoki R."/>
            <person name="Miyazaki D."/>
            <person name="Mochizuki H."/>
            <person name="Umetsu J."/>
            <person name="Higashi K."/>
            <person name="Shibata D."/>
            <person name="Kamiya Y."/>
            <person name="Sato N."/>
            <person name="Nakamura Y."/>
            <person name="Tabata S."/>
            <person name="Ida S."/>
            <person name="Kurokawa K."/>
            <person name="Ohta H."/>
        </authorList>
    </citation>
    <scope>NUCLEOTIDE SEQUENCE [LARGE SCALE GENOMIC DNA]</scope>
    <source>
        <strain evidence="2 3">NIES-2285</strain>
    </source>
</reference>